<comment type="similarity">
    <text evidence="2">Belongs to the TMEM144 family.</text>
</comment>
<evidence type="ECO:0000256" key="3">
    <source>
        <dbReference type="ARBA" id="ARBA00022692"/>
    </source>
</evidence>
<reference evidence="8 9" key="1">
    <citation type="submission" date="2024-10" db="EMBL/GenBank/DDBJ databases">
        <authorList>
            <person name="Kim D."/>
        </authorList>
    </citation>
    <scope>NUCLEOTIDE SEQUENCE [LARGE SCALE GENOMIC DNA]</scope>
    <source>
        <strain evidence="8">BH-2024</strain>
    </source>
</reference>
<feature type="region of interest" description="Disordered" evidence="6">
    <location>
        <begin position="188"/>
        <end position="207"/>
    </location>
</feature>
<keyword evidence="3 7" id="KW-0812">Transmembrane</keyword>
<dbReference type="EMBL" id="JBICBT010001408">
    <property type="protein sequence ID" value="KAL3068351.1"/>
    <property type="molecule type" value="Genomic_DNA"/>
</dbReference>
<feature type="transmembrane region" description="Helical" evidence="7">
    <location>
        <begin position="264"/>
        <end position="288"/>
    </location>
</feature>
<evidence type="ECO:0000256" key="6">
    <source>
        <dbReference type="SAM" id="MobiDB-lite"/>
    </source>
</evidence>
<sequence>MGVALGLSSCVVSSFCFGSMYVAVRKSGDPRDGMVVQWVVCSAIFLVGLLTFLFTGCPPFQHFAMFGGALWALGNLTAVPIINAIGLGMGILIWGVCGCVVGWAIGRFGLFGVNPNVPNSPILNYAGLVFVIIGGILFALVRPKDNKNNAKNDDEMPNELIGQKTMTESGALTEERIGLVETDKDGDGTQRMVADGTDESNGQRKSAEKVATENGAKCMDSNLQKRIFAICSAVFAGICYGAMFTPVIYMQDNSELFDNPPKDAILYVFSHFSGVYLTSTAVLLIYICLTKNRPYIDNRLIFPALLAGVFWAIAMLAWFVANDQLSQAITFPINSMAPGVIASVWSVLYFKEVDKRDLKLLASAMLVTIFGAVLVGLSKAI</sequence>
<name>A0ABD2HTS2_9BILA</name>
<feature type="transmembrane region" description="Helical" evidence="7">
    <location>
        <begin position="327"/>
        <end position="348"/>
    </location>
</feature>
<dbReference type="GO" id="GO:0016020">
    <property type="term" value="C:membrane"/>
    <property type="evidence" value="ECO:0007669"/>
    <property type="project" value="UniProtKB-SubCell"/>
</dbReference>
<dbReference type="InterPro" id="IPR010651">
    <property type="entry name" value="Sugar_transport"/>
</dbReference>
<evidence type="ECO:0000256" key="2">
    <source>
        <dbReference type="ARBA" id="ARBA00005731"/>
    </source>
</evidence>
<dbReference type="PANTHER" id="PTHR16119:SF17">
    <property type="entry name" value="TRANSMEMBRANE PROTEIN 144"/>
    <property type="match status" value="1"/>
</dbReference>
<feature type="transmembrane region" description="Helical" evidence="7">
    <location>
        <begin position="227"/>
        <end position="249"/>
    </location>
</feature>
<feature type="transmembrane region" description="Helical" evidence="7">
    <location>
        <begin position="35"/>
        <end position="54"/>
    </location>
</feature>
<evidence type="ECO:0000256" key="7">
    <source>
        <dbReference type="SAM" id="Phobius"/>
    </source>
</evidence>
<comment type="caution">
    <text evidence="8">The sequence shown here is derived from an EMBL/GenBank/DDBJ whole genome shotgun (WGS) entry which is preliminary data.</text>
</comment>
<evidence type="ECO:0000256" key="1">
    <source>
        <dbReference type="ARBA" id="ARBA00004141"/>
    </source>
</evidence>
<evidence type="ECO:0000256" key="5">
    <source>
        <dbReference type="ARBA" id="ARBA00023136"/>
    </source>
</evidence>
<feature type="transmembrane region" description="Helical" evidence="7">
    <location>
        <begin position="122"/>
        <end position="141"/>
    </location>
</feature>
<evidence type="ECO:0008006" key="10">
    <source>
        <dbReference type="Google" id="ProtNLM"/>
    </source>
</evidence>
<comment type="subcellular location">
    <subcellularLocation>
        <location evidence="1">Membrane</location>
        <topology evidence="1">Multi-pass membrane protein</topology>
    </subcellularLocation>
</comment>
<feature type="transmembrane region" description="Helical" evidence="7">
    <location>
        <begin position="360"/>
        <end position="378"/>
    </location>
</feature>
<keyword evidence="9" id="KW-1185">Reference proteome</keyword>
<feature type="transmembrane region" description="Helical" evidence="7">
    <location>
        <begin position="91"/>
        <end position="110"/>
    </location>
</feature>
<feature type="transmembrane region" description="Helical" evidence="7">
    <location>
        <begin position="6"/>
        <end position="23"/>
    </location>
</feature>
<dbReference type="AlphaFoldDB" id="A0ABD2HTS2"/>
<proteinExistence type="inferred from homology"/>
<evidence type="ECO:0000256" key="4">
    <source>
        <dbReference type="ARBA" id="ARBA00022989"/>
    </source>
</evidence>
<dbReference type="Proteomes" id="UP001620626">
    <property type="component" value="Unassembled WGS sequence"/>
</dbReference>
<dbReference type="Pfam" id="PF07857">
    <property type="entry name" value="TMEM144"/>
    <property type="match status" value="1"/>
</dbReference>
<keyword evidence="4 7" id="KW-1133">Transmembrane helix</keyword>
<keyword evidence="5 7" id="KW-0472">Membrane</keyword>
<dbReference type="InterPro" id="IPR012435">
    <property type="entry name" value="TMEM144"/>
</dbReference>
<dbReference type="PANTHER" id="PTHR16119">
    <property type="entry name" value="TRANSMEMBRANE PROTEIN 144"/>
    <property type="match status" value="1"/>
</dbReference>
<feature type="transmembrane region" description="Helical" evidence="7">
    <location>
        <begin position="300"/>
        <end position="321"/>
    </location>
</feature>
<evidence type="ECO:0000313" key="8">
    <source>
        <dbReference type="EMBL" id="KAL3068351.1"/>
    </source>
</evidence>
<evidence type="ECO:0000313" key="9">
    <source>
        <dbReference type="Proteomes" id="UP001620626"/>
    </source>
</evidence>
<organism evidence="8 9">
    <name type="scientific">Heterodera trifolii</name>
    <dbReference type="NCBI Taxonomy" id="157864"/>
    <lineage>
        <taxon>Eukaryota</taxon>
        <taxon>Metazoa</taxon>
        <taxon>Ecdysozoa</taxon>
        <taxon>Nematoda</taxon>
        <taxon>Chromadorea</taxon>
        <taxon>Rhabditida</taxon>
        <taxon>Tylenchina</taxon>
        <taxon>Tylenchomorpha</taxon>
        <taxon>Tylenchoidea</taxon>
        <taxon>Heteroderidae</taxon>
        <taxon>Heteroderinae</taxon>
        <taxon>Heterodera</taxon>
    </lineage>
</organism>
<protein>
    <recommendedName>
        <fullName evidence="10">Transmembrane protein 144</fullName>
    </recommendedName>
</protein>
<accession>A0ABD2HTS2</accession>
<gene>
    <name evidence="8" type="ORF">niasHT_030642</name>
</gene>